<accession>A0A8K0ES61</accession>
<feature type="region of interest" description="Disordered" evidence="1">
    <location>
        <begin position="1133"/>
        <end position="1157"/>
    </location>
</feature>
<dbReference type="EMBL" id="OV696689">
    <property type="protein sequence ID" value="CAH1264059.1"/>
    <property type="molecule type" value="Genomic_DNA"/>
</dbReference>
<organism evidence="2 3">
    <name type="scientific">Branchiostoma lanceolatum</name>
    <name type="common">Common lancelet</name>
    <name type="synonym">Amphioxus lanceolatum</name>
    <dbReference type="NCBI Taxonomy" id="7740"/>
    <lineage>
        <taxon>Eukaryota</taxon>
        <taxon>Metazoa</taxon>
        <taxon>Chordata</taxon>
        <taxon>Cephalochordata</taxon>
        <taxon>Leptocardii</taxon>
        <taxon>Amphioxiformes</taxon>
        <taxon>Branchiostomatidae</taxon>
        <taxon>Branchiostoma</taxon>
    </lineage>
</organism>
<name>A0A8K0ES61_BRALA</name>
<reference evidence="2" key="1">
    <citation type="submission" date="2022-01" db="EMBL/GenBank/DDBJ databases">
        <authorList>
            <person name="Braso-Vives M."/>
        </authorList>
    </citation>
    <scope>NUCLEOTIDE SEQUENCE</scope>
</reference>
<gene>
    <name evidence="2" type="primary">Hypp2835</name>
    <name evidence="2" type="ORF">BLAG_LOCUS18553</name>
</gene>
<evidence type="ECO:0000256" key="1">
    <source>
        <dbReference type="SAM" id="MobiDB-lite"/>
    </source>
</evidence>
<keyword evidence="3" id="KW-1185">Reference proteome</keyword>
<evidence type="ECO:0000313" key="2">
    <source>
        <dbReference type="EMBL" id="CAH1264059.1"/>
    </source>
</evidence>
<evidence type="ECO:0000313" key="3">
    <source>
        <dbReference type="Proteomes" id="UP000838412"/>
    </source>
</evidence>
<dbReference type="AlphaFoldDB" id="A0A8K0ES61"/>
<proteinExistence type="predicted"/>
<protein>
    <submittedName>
        <fullName evidence="2">Hypp2835 protein</fullName>
    </submittedName>
</protein>
<feature type="compositionally biased region" description="Low complexity" evidence="1">
    <location>
        <begin position="1058"/>
        <end position="1085"/>
    </location>
</feature>
<dbReference type="Proteomes" id="UP000838412">
    <property type="component" value="Chromosome 4"/>
</dbReference>
<dbReference type="OrthoDB" id="5986221at2759"/>
<sequence length="1269" mass="146138">MVIVVSCNFARVAVYTSQHIKQDKKSRFESFRAQFEGHKDFDLEFDRFRRCVDKIDPAFKQWAKCKRPQQQDDLTRYLKHFSPEAWEQLSQSQKGEHQLQAEKDGRKVQCRGCFVRYRDLAESFNKRISKDKVTKTFFETNPVLNATFDPRKADIKEAANQWYQDGDKTFRSFYGVQLAEALVHVPEVQEAFRHQNTVTPVKTVAVNITKNIEQVWQDKNYDVIVHQGTRESDAKYEERRLALNYETTESAKKRARENLAKETTGKLKKRRRVGGAKKWGTWDWESIKQEVASWPNGKEVSWRAYAKEKGVHNKKGEPARNGGQIIQDWLIGEGMNIHRFKTAAATTPRHRRSKKRIQYAESDVCMPVPRSAKKMRQSLSTMIADGEIPIGERIVPKEFDKMVIDKDTGKVKVERFTVEGRKHPLAEVRARTLQEQKKYMRIRTDEEYDEMTADAVKDRLRELGEYREEDCITNMRNKLKQKERTRYISIWEDSSQISNHGHMVYMAHTTYDAAVHLTPEEYEKMNGETVNVQSHVEKPRIHLIARCSSTDLDQLCYCAERRKCIREMNKPLNVSHNGSECEYRDVLRFFKGDLPAREFEAGQQRGGHYPCSCGAHVSRFDDIEYTFRLPHSSFADQIQVLRDGEVTWEKSMNGMSAVDHMSKAELIQELSSRSLLDIHEGKAMPVKDLQAMLKEELHGLKRPPALLFNCPESSLDSLNLDWYEVLPCEPLHDISHHIQNLFDELPFHVPADIRQEIKQVYNATLGNREIKRGCDFRVSLIMLVNALDGKASTIVMELLSSLLEIQRICYLPAEKRSQQEILRLHNQTFLHAMCLRKVIPKPRKLTHRCLYGSYYHSLVTHAPTVFRIVPLSSTHTESEERIFNKLRGIVRTTGSGGNPGQVIGNMLVREFCENKLQADRDRTPYQSSIVSKAARSQRKENEDTFIPSHVISNYPKAWQAHCERISDFLLCGEGVWWTAGEQGVTLHDSSSRPGNAAKEPRILHFRSCSLKTVDKHLRDSWKRCLSEDIVIPLKKLYIYEEDGSLKGIQWTKFLATPNSTETSSENSSESSTESSTENVTENVTENGDDENSSENGAGQGSENLTEEEEEGSEVLAQVQESTDNIPALDQADTCCSQEARRTSHHSHQSTASSVENQSRWTQSLQALLGDIHEVETFDCLRKKMKQQNHVSKETKEKYDKTVAFLQIEVSKCHSVLKTDVEKWERDFMSNHDCACPTLKDIEEAPHVKLLYHNIKIARAVMKAFGMKDF</sequence>
<feature type="region of interest" description="Disordered" evidence="1">
    <location>
        <begin position="1057"/>
        <end position="1116"/>
    </location>
</feature>